<comment type="caution">
    <text evidence="2">The sequence shown here is derived from an EMBL/GenBank/DDBJ whole genome shotgun (WGS) entry which is preliminary data.</text>
</comment>
<feature type="chain" id="PRO_5046363370" evidence="1">
    <location>
        <begin position="25"/>
        <end position="332"/>
    </location>
</feature>
<keyword evidence="1" id="KW-0732">Signal</keyword>
<keyword evidence="3" id="KW-1185">Reference proteome</keyword>
<evidence type="ECO:0000313" key="2">
    <source>
        <dbReference type="EMBL" id="MFK4448371.1"/>
    </source>
</evidence>
<name>A0ABW8MXB8_9BURK</name>
<proteinExistence type="predicted"/>
<dbReference type="EMBL" id="JBIYDN010000049">
    <property type="protein sequence ID" value="MFK4448371.1"/>
    <property type="molecule type" value="Genomic_DNA"/>
</dbReference>
<evidence type="ECO:0000256" key="1">
    <source>
        <dbReference type="SAM" id="SignalP"/>
    </source>
</evidence>
<dbReference type="Proteomes" id="UP001620514">
    <property type="component" value="Unassembled WGS sequence"/>
</dbReference>
<reference evidence="2 3" key="2">
    <citation type="submission" date="2024-11" db="EMBL/GenBank/DDBJ databases">
        <title>Using genomics to understand microbial adaptation to soil warming.</title>
        <authorList>
            <person name="Deangelis K.M. PhD."/>
        </authorList>
    </citation>
    <scope>NUCLEOTIDE SEQUENCE [LARGE SCALE GENOMIC DNA]</scope>
    <source>
        <strain evidence="2 3">GAS97</strain>
    </source>
</reference>
<organism evidence="2 3">
    <name type="scientific">Caballeronia udeis</name>
    <dbReference type="NCBI Taxonomy" id="1232866"/>
    <lineage>
        <taxon>Bacteria</taxon>
        <taxon>Pseudomonadati</taxon>
        <taxon>Pseudomonadota</taxon>
        <taxon>Betaproteobacteria</taxon>
        <taxon>Burkholderiales</taxon>
        <taxon>Burkholderiaceae</taxon>
        <taxon>Caballeronia</taxon>
    </lineage>
</organism>
<sequence>MTEAQVRRCLITLFSMTVFNYASADECTKTLLQDVSTVQADSATRFAMSTLLDSSLTTSERSQIGATVPIYGVPASLNSDDAKSTASKFFQQTGINWNQKTAVNIISQTLSENAVEAYRICVSGAFKSGPRVIAYNATKDSVDVKVSWLAPTHAATHATAYFQVSGAEQRGYWKSWRTGEYRYFTLKRVKGQDIRFVVTIGGESDEAYVPYIPVITVSENRTVMRFPKIGDPGTDHDGNRRMGNDGTGHNQGPVGDCRYAPAGEAIDPTVSAVVVPIKISLGDNSYAKLTKNDPKQVCYEAVMAPFGSEKGGDLGFYVNYTLVTPVYTVSSP</sequence>
<feature type="signal peptide" evidence="1">
    <location>
        <begin position="1"/>
        <end position="24"/>
    </location>
</feature>
<protein>
    <submittedName>
        <fullName evidence="2">Uncharacterized protein</fullName>
    </submittedName>
</protein>
<evidence type="ECO:0000313" key="3">
    <source>
        <dbReference type="Proteomes" id="UP001620514"/>
    </source>
</evidence>
<reference evidence="2 3" key="1">
    <citation type="submission" date="2024-10" db="EMBL/GenBank/DDBJ databases">
        <authorList>
            <person name="Deangelis K."/>
            <person name="Huntemann M."/>
            <person name="Clum A."/>
            <person name="Wang J."/>
            <person name="Palaniappan K."/>
            <person name="Ritter S."/>
            <person name="Chen I.-M."/>
            <person name="Stamatis D."/>
            <person name="Reddy T."/>
            <person name="O'Malley R."/>
            <person name="Daum C."/>
            <person name="Ng V."/>
            <person name="Ivanova N."/>
            <person name="Kyrpides N."/>
            <person name="Woyke T."/>
        </authorList>
    </citation>
    <scope>NUCLEOTIDE SEQUENCE [LARGE SCALE GENOMIC DNA]</scope>
    <source>
        <strain evidence="2 3">GAS97</strain>
    </source>
</reference>
<accession>A0ABW8MXB8</accession>
<gene>
    <name evidence="2" type="ORF">ABH943_008415</name>
</gene>
<dbReference type="RefSeq" id="WP_404614603.1">
    <property type="nucleotide sequence ID" value="NZ_JBIYDN010000049.1"/>
</dbReference>